<sequence length="82" mass="8943">MAAAGIIIMGLGIGAALIKRSNSAVSAMLLKYTYLHDLAGMLLVFLSAGFIIIYIPEWSFIVVIGTLIVYYIALNLYRKETS</sequence>
<reference evidence="1" key="1">
    <citation type="submission" date="2018-09" db="EMBL/GenBank/DDBJ databases">
        <title>A genomic encyclopedia of anaerobic methanotrophic archaea.</title>
        <authorList>
            <person name="Skennerton C.T."/>
            <person name="Chadwick G.L."/>
            <person name="Laso-Perez R."/>
            <person name="Leu A.O."/>
            <person name="Speth D.R."/>
            <person name="Yu H."/>
            <person name="Morgan-Lang C."/>
            <person name="Hatzenpichler R."/>
            <person name="Goudeau D."/>
            <person name="Malmstrom R."/>
            <person name="Woyke T."/>
            <person name="Hallam S."/>
            <person name="Tyson G.W."/>
            <person name="Wegener G."/>
            <person name="Boetius A."/>
            <person name="Orphan V.J."/>
        </authorList>
    </citation>
    <scope>NUCLEOTIDE SEQUENCE</scope>
    <source>
        <strain evidence="1">CONS3730D10UFb2</strain>
    </source>
</reference>
<evidence type="ECO:0000313" key="1">
    <source>
        <dbReference type="EMBL" id="TKY92086.1"/>
    </source>
</evidence>
<dbReference type="EMBL" id="QYBA01000079">
    <property type="protein sequence ID" value="TKY92086.1"/>
    <property type="molecule type" value="Genomic_DNA"/>
</dbReference>
<proteinExistence type="predicted"/>
<protein>
    <submittedName>
        <fullName evidence="1">Uncharacterized protein</fullName>
    </submittedName>
</protein>
<gene>
    <name evidence="1" type="ORF">C5S46_02475</name>
</gene>
<organism evidence="1 2">
    <name type="scientific">Candidatus Methanomarinus sp</name>
    <dbReference type="NCBI Taxonomy" id="3386244"/>
    <lineage>
        <taxon>Archaea</taxon>
        <taxon>Methanobacteriati</taxon>
        <taxon>Methanobacteriota</taxon>
        <taxon>Stenosarchaea group</taxon>
        <taxon>Methanomicrobia</taxon>
        <taxon>Methanosarcinales</taxon>
        <taxon>ANME-2 cluster</taxon>
        <taxon>Candidatus Methanocomedenaceae</taxon>
        <taxon>Candidatus Methanomarinus</taxon>
    </lineage>
</organism>
<evidence type="ECO:0000313" key="2">
    <source>
        <dbReference type="Proteomes" id="UP000315423"/>
    </source>
</evidence>
<comment type="caution">
    <text evidence="1">The sequence shown here is derived from an EMBL/GenBank/DDBJ whole genome shotgun (WGS) entry which is preliminary data.</text>
</comment>
<accession>A0AC61SBT0</accession>
<dbReference type="Proteomes" id="UP000315423">
    <property type="component" value="Unassembled WGS sequence"/>
</dbReference>
<name>A0AC61SBT0_9EURY</name>